<sequence length="176" mass="20296">MEATQVSVDVKLLQLNMTVAKTDTVLAAGNPEAIERQCSTLRSITAEITRMRLDVEAKKLEAKEEIADIQTWNTHLDAKLDEADNEVGKARKWLDDRKKETEVLAQEEKMRFEEKLHLKPNWNFRQNSKRRRQANTHMYKPRHRATSKPSSPNSKLPNLTALSWTGHDFGDSFQKP</sequence>
<evidence type="ECO:0000256" key="1">
    <source>
        <dbReference type="SAM" id="MobiDB-lite"/>
    </source>
</evidence>
<comment type="caution">
    <text evidence="2">The sequence shown here is derived from an EMBL/GenBank/DDBJ whole genome shotgun (WGS) entry which is preliminary data.</text>
</comment>
<feature type="compositionally biased region" description="Low complexity" evidence="1">
    <location>
        <begin position="147"/>
        <end position="160"/>
    </location>
</feature>
<dbReference type="AlphaFoldDB" id="A0A9W9Z9C9"/>
<keyword evidence="3" id="KW-1185">Reference proteome</keyword>
<feature type="compositionally biased region" description="Basic residues" evidence="1">
    <location>
        <begin position="127"/>
        <end position="146"/>
    </location>
</feature>
<organism evidence="2 3">
    <name type="scientific">Desmophyllum pertusum</name>
    <dbReference type="NCBI Taxonomy" id="174260"/>
    <lineage>
        <taxon>Eukaryota</taxon>
        <taxon>Metazoa</taxon>
        <taxon>Cnidaria</taxon>
        <taxon>Anthozoa</taxon>
        <taxon>Hexacorallia</taxon>
        <taxon>Scleractinia</taxon>
        <taxon>Caryophylliina</taxon>
        <taxon>Caryophylliidae</taxon>
        <taxon>Desmophyllum</taxon>
    </lineage>
</organism>
<proteinExistence type="predicted"/>
<gene>
    <name evidence="2" type="ORF">OS493_030066</name>
</gene>
<feature type="region of interest" description="Disordered" evidence="1">
    <location>
        <begin position="126"/>
        <end position="176"/>
    </location>
</feature>
<dbReference type="EMBL" id="MU826381">
    <property type="protein sequence ID" value="KAJ7377255.1"/>
    <property type="molecule type" value="Genomic_DNA"/>
</dbReference>
<accession>A0A9W9Z9C9</accession>
<reference evidence="2" key="1">
    <citation type="submission" date="2023-01" db="EMBL/GenBank/DDBJ databases">
        <title>Genome assembly of the deep-sea coral Lophelia pertusa.</title>
        <authorList>
            <person name="Herrera S."/>
            <person name="Cordes E."/>
        </authorList>
    </citation>
    <scope>NUCLEOTIDE SEQUENCE</scope>
    <source>
        <strain evidence="2">USNM1676648</strain>
        <tissue evidence="2">Polyp</tissue>
    </source>
</reference>
<protein>
    <submittedName>
        <fullName evidence="2">Uncharacterized protein</fullName>
    </submittedName>
</protein>
<dbReference type="Proteomes" id="UP001163046">
    <property type="component" value="Unassembled WGS sequence"/>
</dbReference>
<evidence type="ECO:0000313" key="2">
    <source>
        <dbReference type="EMBL" id="KAJ7377255.1"/>
    </source>
</evidence>
<evidence type="ECO:0000313" key="3">
    <source>
        <dbReference type="Proteomes" id="UP001163046"/>
    </source>
</evidence>
<name>A0A9W9Z9C9_9CNID</name>
<dbReference type="OrthoDB" id="6424002at2759"/>